<proteinExistence type="predicted"/>
<keyword evidence="1" id="KW-0812">Transmembrane</keyword>
<accession>A0ABY8C4V8</accession>
<evidence type="ECO:0000313" key="2">
    <source>
        <dbReference type="EMBL" id="WEG35339.1"/>
    </source>
</evidence>
<dbReference type="RefSeq" id="WP_315567720.1">
    <property type="nucleotide sequence ID" value="NZ_CP118866.1"/>
</dbReference>
<feature type="transmembrane region" description="Helical" evidence="1">
    <location>
        <begin position="71"/>
        <end position="93"/>
    </location>
</feature>
<organism evidence="2 3">
    <name type="scientific">Amygdalobacter indicium</name>
    <dbReference type="NCBI Taxonomy" id="3029272"/>
    <lineage>
        <taxon>Bacteria</taxon>
        <taxon>Bacillati</taxon>
        <taxon>Bacillota</taxon>
        <taxon>Clostridia</taxon>
        <taxon>Eubacteriales</taxon>
        <taxon>Oscillospiraceae</taxon>
        <taxon>Amygdalobacter</taxon>
    </lineage>
</organism>
<feature type="transmembrane region" description="Helical" evidence="1">
    <location>
        <begin position="7"/>
        <end position="29"/>
    </location>
</feature>
<keyword evidence="1" id="KW-0472">Membrane</keyword>
<dbReference type="EMBL" id="CP118868">
    <property type="protein sequence ID" value="WEG35339.1"/>
    <property type="molecule type" value="Genomic_DNA"/>
</dbReference>
<keyword evidence="1" id="KW-1133">Transmembrane helix</keyword>
<evidence type="ECO:0000313" key="3">
    <source>
        <dbReference type="Proteomes" id="UP001220478"/>
    </source>
</evidence>
<sequence length="95" mass="11171">MVIILKVLAYILLAICLISMLCVYFAGYIRKHFHLQFKLNSRESQRLAALDAEKKEYYEKLILDLKLKRNLLLFAAATGAVSWIFFLILHYVYQI</sequence>
<evidence type="ECO:0000256" key="1">
    <source>
        <dbReference type="SAM" id="Phobius"/>
    </source>
</evidence>
<evidence type="ECO:0008006" key="4">
    <source>
        <dbReference type="Google" id="ProtNLM"/>
    </source>
</evidence>
<dbReference type="Proteomes" id="UP001220478">
    <property type="component" value="Chromosome"/>
</dbReference>
<keyword evidence="3" id="KW-1185">Reference proteome</keyword>
<reference evidence="2 3" key="1">
    <citation type="submission" date="2023-02" db="EMBL/GenBank/DDBJ databases">
        <title>Novel Oscillospiraceae bacterial genomes.</title>
        <authorList>
            <person name="Srinivasan S."/>
            <person name="Austin M.N."/>
            <person name="Fiedler T.L."/>
            <person name="Strenk S.M."/>
            <person name="Agnew K.J."/>
            <person name="Nagana Gowda G.A."/>
            <person name="Raftery D."/>
            <person name="Beamer M.A."/>
            <person name="Achilles S.L."/>
            <person name="Wiesenfeld H.C."/>
            <person name="Fredricks D.N."/>
            <person name="Hillier S.L."/>
        </authorList>
    </citation>
    <scope>NUCLEOTIDE SEQUENCE [LARGE SCALE GENOMIC DNA]</scope>
    <source>
        <strain evidence="2 3">CHIC02 1186E3-8</strain>
    </source>
</reference>
<name>A0ABY8C4V8_9FIRM</name>
<protein>
    <recommendedName>
        <fullName evidence="4">DUF3899 domain-containing protein</fullName>
    </recommendedName>
</protein>
<gene>
    <name evidence="2" type="ORF">PYS61_05255</name>
</gene>